<feature type="domain" description="Response regulatory" evidence="10">
    <location>
        <begin position="2"/>
        <end position="116"/>
    </location>
</feature>
<dbReference type="OrthoDB" id="9802426at2"/>
<dbReference type="EMBL" id="CP015093">
    <property type="protein sequence ID" value="APZ53358.1"/>
    <property type="molecule type" value="Genomic_DNA"/>
</dbReference>
<dbReference type="RefSeq" id="WP_076701325.1">
    <property type="nucleotide sequence ID" value="NZ_CP015093.1"/>
</dbReference>
<dbReference type="Gene3D" id="1.10.10.10">
    <property type="entry name" value="Winged helix-like DNA-binding domain superfamily/Winged helix DNA-binding domain"/>
    <property type="match status" value="1"/>
</dbReference>
<dbReference type="PANTHER" id="PTHR48111">
    <property type="entry name" value="REGULATOR OF RPOS"/>
    <property type="match status" value="1"/>
</dbReference>
<dbReference type="InterPro" id="IPR016032">
    <property type="entry name" value="Sig_transdc_resp-reg_C-effctor"/>
</dbReference>
<dbReference type="GO" id="GO:0006355">
    <property type="term" value="P:regulation of DNA-templated transcription"/>
    <property type="evidence" value="ECO:0007669"/>
    <property type="project" value="InterPro"/>
</dbReference>
<protein>
    <submittedName>
        <fullName evidence="12">Two-component system, OmpR family, response regulator QseB</fullName>
    </submittedName>
</protein>
<dbReference type="CDD" id="cd00383">
    <property type="entry name" value="trans_reg_C"/>
    <property type="match status" value="1"/>
</dbReference>
<evidence type="ECO:0000256" key="7">
    <source>
        <dbReference type="ARBA" id="ARBA00023163"/>
    </source>
</evidence>
<dbReference type="STRING" id="1250539.Ga0080574_TMP3024"/>
<reference evidence="12 13" key="1">
    <citation type="submission" date="2016-04" db="EMBL/GenBank/DDBJ databases">
        <title>Deep-sea bacteria in the southern Pacific.</title>
        <authorList>
            <person name="Tang K."/>
        </authorList>
    </citation>
    <scope>NUCLEOTIDE SEQUENCE [LARGE SCALE GENOMIC DNA]</scope>
    <source>
        <strain evidence="12 13">JLT2014</strain>
    </source>
</reference>
<evidence type="ECO:0000256" key="8">
    <source>
        <dbReference type="PROSITE-ProRule" id="PRU00169"/>
    </source>
</evidence>
<keyword evidence="3 8" id="KW-0597">Phosphoprotein</keyword>
<gene>
    <name evidence="12" type="ORF">Ga0080574_TMP3024</name>
</gene>
<comment type="subcellular location">
    <subcellularLocation>
        <location evidence="1">Cytoplasm</location>
    </subcellularLocation>
</comment>
<dbReference type="SUPFAM" id="SSF52172">
    <property type="entry name" value="CheY-like"/>
    <property type="match status" value="1"/>
</dbReference>
<evidence type="ECO:0000256" key="4">
    <source>
        <dbReference type="ARBA" id="ARBA00023012"/>
    </source>
</evidence>
<dbReference type="Gene3D" id="3.40.50.2300">
    <property type="match status" value="1"/>
</dbReference>
<organism evidence="12 13">
    <name type="scientific">Salipiger abyssi</name>
    <dbReference type="NCBI Taxonomy" id="1250539"/>
    <lineage>
        <taxon>Bacteria</taxon>
        <taxon>Pseudomonadati</taxon>
        <taxon>Pseudomonadota</taxon>
        <taxon>Alphaproteobacteria</taxon>
        <taxon>Rhodobacterales</taxon>
        <taxon>Roseobacteraceae</taxon>
        <taxon>Salipiger</taxon>
    </lineage>
</organism>
<evidence type="ECO:0000259" key="11">
    <source>
        <dbReference type="PROSITE" id="PS51755"/>
    </source>
</evidence>
<dbReference type="InterPro" id="IPR036388">
    <property type="entry name" value="WH-like_DNA-bd_sf"/>
</dbReference>
<dbReference type="Pfam" id="PF00486">
    <property type="entry name" value="Trans_reg_C"/>
    <property type="match status" value="1"/>
</dbReference>
<dbReference type="PROSITE" id="PS51755">
    <property type="entry name" value="OMPR_PHOB"/>
    <property type="match status" value="1"/>
</dbReference>
<keyword evidence="4" id="KW-0902">Two-component regulatory system</keyword>
<dbReference type="SUPFAM" id="SSF46894">
    <property type="entry name" value="C-terminal effector domain of the bipartite response regulators"/>
    <property type="match status" value="1"/>
</dbReference>
<dbReference type="SMART" id="SM00862">
    <property type="entry name" value="Trans_reg_C"/>
    <property type="match status" value="1"/>
</dbReference>
<evidence type="ECO:0000256" key="1">
    <source>
        <dbReference type="ARBA" id="ARBA00004496"/>
    </source>
</evidence>
<evidence type="ECO:0000256" key="2">
    <source>
        <dbReference type="ARBA" id="ARBA00022490"/>
    </source>
</evidence>
<dbReference type="SMART" id="SM00448">
    <property type="entry name" value="REC"/>
    <property type="match status" value="1"/>
</dbReference>
<dbReference type="GO" id="GO:0032993">
    <property type="term" value="C:protein-DNA complex"/>
    <property type="evidence" value="ECO:0007669"/>
    <property type="project" value="TreeGrafter"/>
</dbReference>
<keyword evidence="7" id="KW-0804">Transcription</keyword>
<evidence type="ECO:0000259" key="10">
    <source>
        <dbReference type="PROSITE" id="PS50110"/>
    </source>
</evidence>
<keyword evidence="13" id="KW-1185">Reference proteome</keyword>
<dbReference type="InterPro" id="IPR039420">
    <property type="entry name" value="WalR-like"/>
</dbReference>
<name>A0A1P8UVE6_9RHOB</name>
<dbReference type="GO" id="GO:0000976">
    <property type="term" value="F:transcription cis-regulatory region binding"/>
    <property type="evidence" value="ECO:0007669"/>
    <property type="project" value="TreeGrafter"/>
</dbReference>
<keyword evidence="2" id="KW-0963">Cytoplasm</keyword>
<evidence type="ECO:0000256" key="6">
    <source>
        <dbReference type="ARBA" id="ARBA00023125"/>
    </source>
</evidence>
<evidence type="ECO:0000313" key="12">
    <source>
        <dbReference type="EMBL" id="APZ53358.1"/>
    </source>
</evidence>
<dbReference type="AlphaFoldDB" id="A0A1P8UVE6"/>
<evidence type="ECO:0000313" key="13">
    <source>
        <dbReference type="Proteomes" id="UP000187059"/>
    </source>
</evidence>
<dbReference type="GO" id="GO:0000156">
    <property type="term" value="F:phosphorelay response regulator activity"/>
    <property type="evidence" value="ECO:0007669"/>
    <property type="project" value="TreeGrafter"/>
</dbReference>
<dbReference type="Proteomes" id="UP000187059">
    <property type="component" value="Chromosome"/>
</dbReference>
<dbReference type="PANTHER" id="PTHR48111:SF35">
    <property type="entry name" value="TRANSCRIPTIONAL REGULATORY PROTEIN QSEB"/>
    <property type="match status" value="1"/>
</dbReference>
<feature type="DNA-binding region" description="OmpR/PhoB-type" evidence="9">
    <location>
        <begin position="124"/>
        <end position="218"/>
    </location>
</feature>
<dbReference type="PROSITE" id="PS50110">
    <property type="entry name" value="RESPONSE_REGULATORY"/>
    <property type="match status" value="1"/>
</dbReference>
<dbReference type="InterPro" id="IPR001789">
    <property type="entry name" value="Sig_transdc_resp-reg_receiver"/>
</dbReference>
<feature type="domain" description="OmpR/PhoB-type" evidence="11">
    <location>
        <begin position="124"/>
        <end position="218"/>
    </location>
</feature>
<accession>A0A1P8UVE6</accession>
<keyword evidence="6 9" id="KW-0238">DNA-binding</keyword>
<dbReference type="InterPro" id="IPR001867">
    <property type="entry name" value="OmpR/PhoB-type_DNA-bd"/>
</dbReference>
<evidence type="ECO:0000256" key="9">
    <source>
        <dbReference type="PROSITE-ProRule" id="PRU01091"/>
    </source>
</evidence>
<evidence type="ECO:0000256" key="3">
    <source>
        <dbReference type="ARBA" id="ARBA00022553"/>
    </source>
</evidence>
<proteinExistence type="predicted"/>
<dbReference type="Pfam" id="PF00072">
    <property type="entry name" value="Response_reg"/>
    <property type="match status" value="1"/>
</dbReference>
<dbReference type="KEGG" id="paby:Ga0080574_TMP3024"/>
<dbReference type="InterPro" id="IPR011006">
    <property type="entry name" value="CheY-like_superfamily"/>
</dbReference>
<dbReference type="Gene3D" id="6.10.250.690">
    <property type="match status" value="1"/>
</dbReference>
<evidence type="ECO:0000256" key="5">
    <source>
        <dbReference type="ARBA" id="ARBA00023015"/>
    </source>
</evidence>
<dbReference type="GO" id="GO:0005829">
    <property type="term" value="C:cytosol"/>
    <property type="evidence" value="ECO:0007669"/>
    <property type="project" value="TreeGrafter"/>
</dbReference>
<feature type="modified residue" description="4-aspartylphosphate" evidence="8">
    <location>
        <position position="51"/>
    </location>
</feature>
<keyword evidence="5" id="KW-0805">Transcription regulation</keyword>
<sequence>MRILIVEDDEVLADGLSVGLRLSGFTADRVATLADARAALETSDFEGMVLDIMLPDGLGLDLLGELRARGSALPVLLLTARDQVRDRVRGLDAGADDYLGKPFDLDELAARLRAMLRRGEGRASGALHWNGLEIDPATHTGSRDGAALRFSRHEFAILHALMEHPGRVLSRAALEERLYGWQEEVESNTVEVHVHKLRAKLGRGFVETVRGLGYRVAAEGS</sequence>